<evidence type="ECO:0000313" key="2">
    <source>
        <dbReference type="Proteomes" id="UP000028013"/>
    </source>
</evidence>
<reference evidence="1 2" key="1">
    <citation type="submission" date="2014-04" db="EMBL/GenBank/DDBJ databases">
        <authorList>
            <person name="Sears C."/>
            <person name="Carroll K."/>
            <person name="Sack B.R."/>
            <person name="Qadri F."/>
            <person name="Myers L.L."/>
            <person name="Chung G.-T."/>
            <person name="Escheverria P."/>
            <person name="Fraser C.M."/>
            <person name="Sadzewicz L."/>
            <person name="Shefchek K.A."/>
            <person name="Tallon L."/>
            <person name="Das S.P."/>
            <person name="Daugherty S."/>
            <person name="Mongodin E.F."/>
        </authorList>
    </citation>
    <scope>NUCLEOTIDE SEQUENCE [LARGE SCALE GENOMIC DNA]</scope>
    <source>
        <strain evidence="1 2">3978 T3 ii</strain>
    </source>
</reference>
<dbReference type="AlphaFoldDB" id="A0A078S221"/>
<organism evidence="1 2">
    <name type="scientific">Bacteroides uniformis str. 3978 T3 ii</name>
    <dbReference type="NCBI Taxonomy" id="1339349"/>
    <lineage>
        <taxon>Bacteria</taxon>
        <taxon>Pseudomonadati</taxon>
        <taxon>Bacteroidota</taxon>
        <taxon>Bacteroidia</taxon>
        <taxon>Bacteroidales</taxon>
        <taxon>Bacteroidaceae</taxon>
        <taxon>Bacteroides</taxon>
    </lineage>
</organism>
<proteinExistence type="predicted"/>
<accession>A0A078S221</accession>
<comment type="caution">
    <text evidence="1">The sequence shown here is derived from an EMBL/GenBank/DDBJ whole genome shotgun (WGS) entry which is preliminary data.</text>
</comment>
<dbReference type="Proteomes" id="UP000028013">
    <property type="component" value="Unassembled WGS sequence"/>
</dbReference>
<dbReference type="EMBL" id="JNHN01000160">
    <property type="protein sequence ID" value="KDS52233.1"/>
    <property type="molecule type" value="Genomic_DNA"/>
</dbReference>
<evidence type="ECO:0000313" key="1">
    <source>
        <dbReference type="EMBL" id="KDS52233.1"/>
    </source>
</evidence>
<name>A0A078S221_BACUN</name>
<gene>
    <name evidence="1" type="ORF">M094_0094</name>
</gene>
<sequence>MHFSKNVFLIVHYLMVNIKDSLCSSINTKELGCKCMEEQEKNVEKLLRRVYDFVNQGF</sequence>
<protein>
    <submittedName>
        <fullName evidence="1">Uncharacterized protein</fullName>
    </submittedName>
</protein>